<keyword evidence="2" id="KW-1185">Reference proteome</keyword>
<name>A0ACD3RS57_LARCR</name>
<evidence type="ECO:0000313" key="2">
    <source>
        <dbReference type="Proteomes" id="UP000793456"/>
    </source>
</evidence>
<dbReference type="EMBL" id="CM011676">
    <property type="protein sequence ID" value="TMS21529.1"/>
    <property type="molecule type" value="Genomic_DNA"/>
</dbReference>
<sequence length="138" mass="15606">MVSELTGKHNEDLNQLRESMEAAHQAELQQALVQKTSELEALRLNLMNVHTSQLEQESALTKVQASMRDSFAQESALLQAQHQSELNQIRQQNQEQHRQEMNELKQQWETSVAQERAATEGKAGQRDTGSKVTVGKGR</sequence>
<reference evidence="1" key="1">
    <citation type="submission" date="2018-11" db="EMBL/GenBank/DDBJ databases">
        <title>The sequence and de novo assembly of Larimichthys crocea genome using PacBio and Hi-C technologies.</title>
        <authorList>
            <person name="Xu P."/>
            <person name="Chen B."/>
            <person name="Zhou Z."/>
            <person name="Ke Q."/>
            <person name="Wu Y."/>
            <person name="Bai H."/>
            <person name="Pu F."/>
        </authorList>
    </citation>
    <scope>NUCLEOTIDE SEQUENCE</scope>
    <source>
        <tissue evidence="1">Muscle</tissue>
    </source>
</reference>
<gene>
    <name evidence="1" type="ORF">E3U43_015502</name>
</gene>
<accession>A0ACD3RS57</accession>
<protein>
    <submittedName>
        <fullName evidence="1">Uncharacterized protein</fullName>
    </submittedName>
</protein>
<comment type="caution">
    <text evidence="1">The sequence shown here is derived from an EMBL/GenBank/DDBJ whole genome shotgun (WGS) entry which is preliminary data.</text>
</comment>
<proteinExistence type="predicted"/>
<organism evidence="1 2">
    <name type="scientific">Larimichthys crocea</name>
    <name type="common">Large yellow croaker</name>
    <name type="synonym">Pseudosciaena crocea</name>
    <dbReference type="NCBI Taxonomy" id="215358"/>
    <lineage>
        <taxon>Eukaryota</taxon>
        <taxon>Metazoa</taxon>
        <taxon>Chordata</taxon>
        <taxon>Craniata</taxon>
        <taxon>Vertebrata</taxon>
        <taxon>Euteleostomi</taxon>
        <taxon>Actinopterygii</taxon>
        <taxon>Neopterygii</taxon>
        <taxon>Teleostei</taxon>
        <taxon>Neoteleostei</taxon>
        <taxon>Acanthomorphata</taxon>
        <taxon>Eupercaria</taxon>
        <taxon>Sciaenidae</taxon>
        <taxon>Larimichthys</taxon>
    </lineage>
</organism>
<dbReference type="Proteomes" id="UP000793456">
    <property type="component" value="Chromosome III"/>
</dbReference>
<evidence type="ECO:0000313" key="1">
    <source>
        <dbReference type="EMBL" id="TMS21529.1"/>
    </source>
</evidence>